<dbReference type="AlphaFoldDB" id="A0A501XKB7"/>
<gene>
    <name evidence="8" type="primary">copD</name>
    <name evidence="8" type="ORF">FJQ54_10190</name>
</gene>
<reference evidence="8 9" key="1">
    <citation type="submission" date="2019-06" db="EMBL/GenBank/DDBJ databases">
        <authorList>
            <person name="Lee I."/>
            <person name="Jang G.I."/>
            <person name="Hwang C.Y."/>
        </authorList>
    </citation>
    <scope>NUCLEOTIDE SEQUENCE [LARGE SCALE GENOMIC DNA]</scope>
    <source>
        <strain evidence="8 9">PAMC 28131</strain>
    </source>
</reference>
<dbReference type="PANTHER" id="PTHR34820">
    <property type="entry name" value="INNER MEMBRANE PROTEIN YEBZ"/>
    <property type="match status" value="1"/>
</dbReference>
<protein>
    <submittedName>
        <fullName evidence="8">Copper homeostasis membrane protein CopD</fullName>
    </submittedName>
</protein>
<evidence type="ECO:0000313" key="8">
    <source>
        <dbReference type="EMBL" id="TPE60714.1"/>
    </source>
</evidence>
<comment type="subcellular location">
    <subcellularLocation>
        <location evidence="1">Cell membrane</location>
        <topology evidence="1">Multi-pass membrane protein</topology>
    </subcellularLocation>
</comment>
<evidence type="ECO:0000256" key="3">
    <source>
        <dbReference type="ARBA" id="ARBA00022692"/>
    </source>
</evidence>
<proteinExistence type="predicted"/>
<dbReference type="InterPro" id="IPR032694">
    <property type="entry name" value="CopC/D"/>
</dbReference>
<feature type="domain" description="Copper resistance protein D" evidence="7">
    <location>
        <begin position="185"/>
        <end position="285"/>
    </location>
</feature>
<feature type="transmembrane region" description="Helical" evidence="6">
    <location>
        <begin position="120"/>
        <end position="138"/>
    </location>
</feature>
<dbReference type="EMBL" id="VFSU01000025">
    <property type="protein sequence ID" value="TPE60714.1"/>
    <property type="molecule type" value="Genomic_DNA"/>
</dbReference>
<evidence type="ECO:0000256" key="5">
    <source>
        <dbReference type="ARBA" id="ARBA00023136"/>
    </source>
</evidence>
<organism evidence="8 9">
    <name type="scientific">Sandaracinobacter neustonicus</name>
    <dbReference type="NCBI Taxonomy" id="1715348"/>
    <lineage>
        <taxon>Bacteria</taxon>
        <taxon>Pseudomonadati</taxon>
        <taxon>Pseudomonadota</taxon>
        <taxon>Alphaproteobacteria</taxon>
        <taxon>Sphingomonadales</taxon>
        <taxon>Sphingosinicellaceae</taxon>
        <taxon>Sandaracinobacter</taxon>
    </lineage>
</organism>
<dbReference type="PANTHER" id="PTHR34820:SF4">
    <property type="entry name" value="INNER MEMBRANE PROTEIN YEBZ"/>
    <property type="match status" value="1"/>
</dbReference>
<dbReference type="Pfam" id="PF05425">
    <property type="entry name" value="CopD"/>
    <property type="match status" value="1"/>
</dbReference>
<keyword evidence="9" id="KW-1185">Reference proteome</keyword>
<dbReference type="NCBIfam" id="NF033808">
    <property type="entry name" value="copper_CopD"/>
    <property type="match status" value="1"/>
</dbReference>
<feature type="transmembrane region" description="Helical" evidence="6">
    <location>
        <begin position="225"/>
        <end position="246"/>
    </location>
</feature>
<dbReference type="OrthoDB" id="6053803at2"/>
<keyword evidence="3 6" id="KW-0812">Transmembrane</keyword>
<dbReference type="InterPro" id="IPR008457">
    <property type="entry name" value="Cu-R_CopD_dom"/>
</dbReference>
<evidence type="ECO:0000256" key="1">
    <source>
        <dbReference type="ARBA" id="ARBA00004651"/>
    </source>
</evidence>
<dbReference type="GO" id="GO:0005886">
    <property type="term" value="C:plasma membrane"/>
    <property type="evidence" value="ECO:0007669"/>
    <property type="project" value="UniProtKB-SubCell"/>
</dbReference>
<keyword evidence="5 6" id="KW-0472">Membrane</keyword>
<keyword evidence="4 6" id="KW-1133">Transmembrane helix</keyword>
<dbReference type="GO" id="GO:0006825">
    <property type="term" value="P:copper ion transport"/>
    <property type="evidence" value="ECO:0007669"/>
    <property type="project" value="InterPro"/>
</dbReference>
<evidence type="ECO:0000313" key="9">
    <source>
        <dbReference type="Proteomes" id="UP000319897"/>
    </source>
</evidence>
<dbReference type="RefSeq" id="WP_140928312.1">
    <property type="nucleotide sequence ID" value="NZ_VFSU01000025.1"/>
</dbReference>
<name>A0A501XKB7_9SPHN</name>
<dbReference type="InterPro" id="IPR047689">
    <property type="entry name" value="CopD"/>
</dbReference>
<feature type="transmembrane region" description="Helical" evidence="6">
    <location>
        <begin position="6"/>
        <end position="28"/>
    </location>
</feature>
<evidence type="ECO:0000256" key="2">
    <source>
        <dbReference type="ARBA" id="ARBA00022475"/>
    </source>
</evidence>
<keyword evidence="2" id="KW-1003">Cell membrane</keyword>
<sequence length="293" mass="30095">MEDLPAAAVRFILVMTLGLGFGLSVFGLHALDAAHRQSWNARIRGTQIGLSLAALAASALGMAILAGRMFGTPLRELEPSHLQTLMELPGFALALGLRIAALGGFLMMAVAGIGRPVIQSLLLAVALATLAWFGHGAASDGELGLLHLASSIVHLLAAGLWLGAIAAFLLIASASPNSESGFLSQALRRFHLTGSLIVGLLLATGLLNAAMMLGSGGLATAWGTAWGQLMVLKLLAFAAMLGLAALNRFRLAPLLAGNGAQGPLVFSLRAELLLATSILFLVGWLGLLSPSGD</sequence>
<evidence type="ECO:0000259" key="7">
    <source>
        <dbReference type="Pfam" id="PF05425"/>
    </source>
</evidence>
<evidence type="ECO:0000256" key="6">
    <source>
        <dbReference type="SAM" id="Phobius"/>
    </source>
</evidence>
<feature type="transmembrane region" description="Helical" evidence="6">
    <location>
        <begin position="192"/>
        <end position="213"/>
    </location>
</feature>
<evidence type="ECO:0000256" key="4">
    <source>
        <dbReference type="ARBA" id="ARBA00022989"/>
    </source>
</evidence>
<comment type="caution">
    <text evidence="8">The sequence shown here is derived from an EMBL/GenBank/DDBJ whole genome shotgun (WGS) entry which is preliminary data.</text>
</comment>
<feature type="transmembrane region" description="Helical" evidence="6">
    <location>
        <begin position="48"/>
        <end position="70"/>
    </location>
</feature>
<dbReference type="Proteomes" id="UP000319897">
    <property type="component" value="Unassembled WGS sequence"/>
</dbReference>
<accession>A0A501XKB7</accession>
<feature type="transmembrane region" description="Helical" evidence="6">
    <location>
        <begin position="144"/>
        <end position="171"/>
    </location>
</feature>
<feature type="transmembrane region" description="Helical" evidence="6">
    <location>
        <begin position="90"/>
        <end position="113"/>
    </location>
</feature>
<feature type="transmembrane region" description="Helical" evidence="6">
    <location>
        <begin position="266"/>
        <end position="287"/>
    </location>
</feature>